<proteinExistence type="predicted"/>
<dbReference type="Gene3D" id="1.10.10.60">
    <property type="entry name" value="Homeodomain-like"/>
    <property type="match status" value="2"/>
</dbReference>
<dbReference type="InterPro" id="IPR037923">
    <property type="entry name" value="HTH-like"/>
</dbReference>
<gene>
    <name evidence="5" type="ORF">RQP52_13830</name>
</gene>
<dbReference type="Pfam" id="PF12833">
    <property type="entry name" value="HTH_18"/>
    <property type="match status" value="1"/>
</dbReference>
<protein>
    <submittedName>
        <fullName evidence="5">Helix-turn-helix transcriptional regulator</fullName>
    </submittedName>
</protein>
<dbReference type="PRINTS" id="PR00032">
    <property type="entry name" value="HTHARAC"/>
</dbReference>
<evidence type="ECO:0000256" key="3">
    <source>
        <dbReference type="ARBA" id="ARBA00023163"/>
    </source>
</evidence>
<keyword evidence="2" id="KW-0238">DNA-binding</keyword>
<keyword evidence="3" id="KW-0804">Transcription</keyword>
<evidence type="ECO:0000256" key="1">
    <source>
        <dbReference type="ARBA" id="ARBA00023015"/>
    </source>
</evidence>
<name>A0ABU3RD34_9BACL</name>
<dbReference type="SUPFAM" id="SSF46689">
    <property type="entry name" value="Homeodomain-like"/>
    <property type="match status" value="1"/>
</dbReference>
<comment type="caution">
    <text evidence="5">The sequence shown here is derived from an EMBL/GenBank/DDBJ whole genome shotgun (WGS) entry which is preliminary data.</text>
</comment>
<dbReference type="SUPFAM" id="SSF51215">
    <property type="entry name" value="Regulatory protein AraC"/>
    <property type="match status" value="1"/>
</dbReference>
<accession>A0ABU3RD34</accession>
<reference evidence="5 6" key="1">
    <citation type="submission" date="2023-10" db="EMBL/GenBank/DDBJ databases">
        <title>Paenibacillus strain PFR10 Genome sequencing and assembly.</title>
        <authorList>
            <person name="Kim I."/>
        </authorList>
    </citation>
    <scope>NUCLEOTIDE SEQUENCE [LARGE SCALE GENOMIC DNA]</scope>
    <source>
        <strain evidence="5 6">PFR10</strain>
    </source>
</reference>
<keyword evidence="6" id="KW-1185">Reference proteome</keyword>
<dbReference type="PANTHER" id="PTHR43280:SF2">
    <property type="entry name" value="HTH-TYPE TRANSCRIPTIONAL REGULATOR EXSA"/>
    <property type="match status" value="1"/>
</dbReference>
<dbReference type="Gene3D" id="2.60.120.10">
    <property type="entry name" value="Jelly Rolls"/>
    <property type="match status" value="1"/>
</dbReference>
<dbReference type="PROSITE" id="PS01124">
    <property type="entry name" value="HTH_ARAC_FAMILY_2"/>
    <property type="match status" value="1"/>
</dbReference>
<dbReference type="InterPro" id="IPR003313">
    <property type="entry name" value="AraC-bd"/>
</dbReference>
<feature type="domain" description="HTH araC/xylS-type" evidence="4">
    <location>
        <begin position="175"/>
        <end position="277"/>
    </location>
</feature>
<evidence type="ECO:0000256" key="2">
    <source>
        <dbReference type="ARBA" id="ARBA00023125"/>
    </source>
</evidence>
<dbReference type="InterPro" id="IPR020449">
    <property type="entry name" value="Tscrpt_reg_AraC-type_HTH"/>
</dbReference>
<dbReference type="RefSeq" id="WP_315952201.1">
    <property type="nucleotide sequence ID" value="NZ_JAWCUD010000003.1"/>
</dbReference>
<keyword evidence="1" id="KW-0805">Transcription regulation</keyword>
<organism evidence="5 6">
    <name type="scientific">Paenibacillus violae</name>
    <dbReference type="NCBI Taxonomy" id="3077234"/>
    <lineage>
        <taxon>Bacteria</taxon>
        <taxon>Bacillati</taxon>
        <taxon>Bacillota</taxon>
        <taxon>Bacilli</taxon>
        <taxon>Bacillales</taxon>
        <taxon>Paenibacillaceae</taxon>
        <taxon>Paenibacillus</taxon>
    </lineage>
</organism>
<dbReference type="InterPro" id="IPR018060">
    <property type="entry name" value="HTH_AraC"/>
</dbReference>
<dbReference type="SMART" id="SM00342">
    <property type="entry name" value="HTH_ARAC"/>
    <property type="match status" value="1"/>
</dbReference>
<dbReference type="Proteomes" id="UP001260980">
    <property type="component" value="Unassembled WGS sequence"/>
</dbReference>
<dbReference type="InterPro" id="IPR014710">
    <property type="entry name" value="RmlC-like_jellyroll"/>
</dbReference>
<dbReference type="EMBL" id="JAWCUD010000003">
    <property type="protein sequence ID" value="MDU0202178.1"/>
    <property type="molecule type" value="Genomic_DNA"/>
</dbReference>
<dbReference type="Pfam" id="PF02311">
    <property type="entry name" value="AraC_binding"/>
    <property type="match status" value="1"/>
</dbReference>
<dbReference type="InterPro" id="IPR009057">
    <property type="entry name" value="Homeodomain-like_sf"/>
</dbReference>
<evidence type="ECO:0000259" key="4">
    <source>
        <dbReference type="PROSITE" id="PS01124"/>
    </source>
</evidence>
<evidence type="ECO:0000313" key="5">
    <source>
        <dbReference type="EMBL" id="MDU0202178.1"/>
    </source>
</evidence>
<dbReference type="PANTHER" id="PTHR43280">
    <property type="entry name" value="ARAC-FAMILY TRANSCRIPTIONAL REGULATOR"/>
    <property type="match status" value="1"/>
</dbReference>
<sequence>MRVYAKNVFQDEHEFHYMAYRSIKDTTGLHDHDFYEVFLTYGGEVYHLVNSQKIILPSNTLVFIRPHDYHAYERMEQGDCQIMNVAFPAQTMAALQVYLGSGQPIEQLLDAPLPPCTTLTLSETHQWLDRFQQLAWSSFTNERSIEANILFKMMITEVLQKFVPHLDAGKDENVPAWLVHLKNQMSKKEHFTVGLAAMYQLSEMSAEHISRSIKKHFGCTPTDWINHFRLRHGANLLVSTDMEIIEVAMESGFENLSHFYHLFKKKFYLSPARYRKANKRDVIPAASNNPHAYSHFPDMN</sequence>
<evidence type="ECO:0000313" key="6">
    <source>
        <dbReference type="Proteomes" id="UP001260980"/>
    </source>
</evidence>